<reference evidence="1 2" key="1">
    <citation type="submission" date="2019-08" db="EMBL/GenBank/DDBJ databases">
        <authorList>
            <person name="Liang Q."/>
        </authorList>
    </citation>
    <scope>NUCLEOTIDE SEQUENCE [LARGE SCALE GENOMIC DNA]</scope>
    <source>
        <strain evidence="1 2">V1718</strain>
    </source>
</reference>
<protein>
    <recommendedName>
        <fullName evidence="3">YD repeat-containing protein</fullName>
    </recommendedName>
</protein>
<name>A0A5B8XJ61_9DELT</name>
<dbReference type="Proteomes" id="UP000321595">
    <property type="component" value="Chromosome"/>
</dbReference>
<proteinExistence type="predicted"/>
<evidence type="ECO:0000313" key="1">
    <source>
        <dbReference type="EMBL" id="QED25800.1"/>
    </source>
</evidence>
<keyword evidence="2" id="KW-1185">Reference proteome</keyword>
<gene>
    <name evidence="1" type="ORF">FRD01_00685</name>
</gene>
<dbReference type="AlphaFoldDB" id="A0A5B8XJ61"/>
<organism evidence="1 2">
    <name type="scientific">Microvenator marinus</name>
    <dbReference type="NCBI Taxonomy" id="2600177"/>
    <lineage>
        <taxon>Bacteria</taxon>
        <taxon>Deltaproteobacteria</taxon>
        <taxon>Bradymonadales</taxon>
        <taxon>Microvenatoraceae</taxon>
        <taxon>Microvenator</taxon>
    </lineage>
</organism>
<dbReference type="KEGG" id="bbae:FRD01_00685"/>
<accession>A0A5B8XJ61</accession>
<evidence type="ECO:0008006" key="3">
    <source>
        <dbReference type="Google" id="ProtNLM"/>
    </source>
</evidence>
<dbReference type="RefSeq" id="WP_146956690.1">
    <property type="nucleotide sequence ID" value="NZ_CP042467.1"/>
</dbReference>
<dbReference type="EMBL" id="CP042467">
    <property type="protein sequence ID" value="QED25800.1"/>
    <property type="molecule type" value="Genomic_DNA"/>
</dbReference>
<sequence length="211" mass="24195">MGDDDGEFDFVSYSVYDDVGQIQTRYDVNGDSYYQVDFRWEDGKFMGSELSEDGGMPYAESILTYDDLDRIIVYEDYRNGELQSRVELTHDGMEETAYHDNNGDGVIEYETTYVHLRDVGFFDSYVFSYYERREANGLVSERITQTYDDQERLLTSFLTTPESSELTTYTYENSPDGLVTTVRADEDGDGDLDQIQVQTHGLGSCPEPPEL</sequence>
<evidence type="ECO:0000313" key="2">
    <source>
        <dbReference type="Proteomes" id="UP000321595"/>
    </source>
</evidence>